<evidence type="ECO:0000259" key="6">
    <source>
        <dbReference type="Pfam" id="PF00700"/>
    </source>
</evidence>
<dbReference type="EMBL" id="DSGB01000002">
    <property type="protein sequence ID" value="HER95174.1"/>
    <property type="molecule type" value="Genomic_DNA"/>
</dbReference>
<keyword evidence="7" id="KW-0969">Cilium</keyword>
<feature type="domain" description="Flagellin C-terminal" evidence="6">
    <location>
        <begin position="228"/>
        <end position="308"/>
    </location>
</feature>
<keyword evidence="7" id="KW-0282">Flagellum</keyword>
<dbReference type="Pfam" id="PF00700">
    <property type="entry name" value="Flagellin_C"/>
    <property type="match status" value="1"/>
</dbReference>
<dbReference type="Pfam" id="PF00669">
    <property type="entry name" value="Flagellin_N"/>
    <property type="match status" value="1"/>
</dbReference>
<keyword evidence="4" id="KW-0175">Coiled coil</keyword>
<feature type="coiled-coil region" evidence="4">
    <location>
        <begin position="242"/>
        <end position="276"/>
    </location>
</feature>
<evidence type="ECO:0000256" key="3">
    <source>
        <dbReference type="ARBA" id="ARBA00023143"/>
    </source>
</evidence>
<evidence type="ECO:0000259" key="5">
    <source>
        <dbReference type="Pfam" id="PF00669"/>
    </source>
</evidence>
<evidence type="ECO:0000313" key="7">
    <source>
        <dbReference type="EMBL" id="HER95174.1"/>
    </source>
</evidence>
<proteinExistence type="inferred from homology"/>
<dbReference type="GO" id="GO:0005198">
    <property type="term" value="F:structural molecule activity"/>
    <property type="evidence" value="ECO:0007669"/>
    <property type="project" value="InterPro"/>
</dbReference>
<dbReference type="AlphaFoldDB" id="A0A7V2AYU6"/>
<comment type="caution">
    <text evidence="7">The sequence shown here is derived from an EMBL/GenBank/DDBJ whole genome shotgun (WGS) entry which is preliminary data.</text>
</comment>
<dbReference type="NCBIfam" id="TIGR02550">
    <property type="entry name" value="flagell_flgL"/>
    <property type="match status" value="1"/>
</dbReference>
<dbReference type="SUPFAM" id="SSF64518">
    <property type="entry name" value="Phase 1 flagellin"/>
    <property type="match status" value="1"/>
</dbReference>
<dbReference type="GO" id="GO:0071973">
    <property type="term" value="P:bacterial-type flagellum-dependent cell motility"/>
    <property type="evidence" value="ECO:0007669"/>
    <property type="project" value="InterPro"/>
</dbReference>
<protein>
    <submittedName>
        <fullName evidence="7">Flagellar hook-associated protein 3</fullName>
    </submittedName>
</protein>
<dbReference type="InterPro" id="IPR046358">
    <property type="entry name" value="Flagellin_C"/>
</dbReference>
<accession>A0A7V2AYU6</accession>
<sequence length="310" mass="34950">MKPLHIAFSRQQSLYQLQAERQIQERRLELARLQEQLATGRRVNRPSDDPAAYSQSRAIQLLTQRYEQHARTLTTSKAWLTATENALNTLTELFNSAYEEGLRMATDSAAADDRATTAALLEQRLETVLDQLNARHNGAYLFAGTRTNAAPFQRSGTVIVYTGNNQQRLQEIAPGLTVATSLTGNQLWEVDENSDGTPDFTLTEAWQDLIDALRADDTAQIRTAMARLEKARDHLIARTAEVGEMSRRIQLAETQMQDLQLQLETQRSDLEDADVAQLATQMQRHQLGLEAALQVTSRVLQTSLLNYLQW</sequence>
<dbReference type="GO" id="GO:0009424">
    <property type="term" value="C:bacterial-type flagellum hook"/>
    <property type="evidence" value="ECO:0007669"/>
    <property type="project" value="InterPro"/>
</dbReference>
<gene>
    <name evidence="7" type="primary">flgL</name>
    <name evidence="7" type="ORF">ENO59_01430</name>
</gene>
<organism evidence="7">
    <name type="scientific">Rhodothermus marinus</name>
    <name type="common">Rhodothermus obamensis</name>
    <dbReference type="NCBI Taxonomy" id="29549"/>
    <lineage>
        <taxon>Bacteria</taxon>
        <taxon>Pseudomonadati</taxon>
        <taxon>Rhodothermota</taxon>
        <taxon>Rhodothermia</taxon>
        <taxon>Rhodothermales</taxon>
        <taxon>Rhodothermaceae</taxon>
        <taxon>Rhodothermus</taxon>
    </lineage>
</organism>
<keyword evidence="3" id="KW-0975">Bacterial flagellum</keyword>
<dbReference type="PANTHER" id="PTHR42792">
    <property type="entry name" value="FLAGELLIN"/>
    <property type="match status" value="1"/>
</dbReference>
<evidence type="ECO:0000256" key="1">
    <source>
        <dbReference type="ARBA" id="ARBA00004365"/>
    </source>
</evidence>
<comment type="similarity">
    <text evidence="2">Belongs to the bacterial flagellin family.</text>
</comment>
<dbReference type="InterPro" id="IPR001492">
    <property type="entry name" value="Flagellin"/>
</dbReference>
<dbReference type="InterPro" id="IPR001029">
    <property type="entry name" value="Flagellin_N"/>
</dbReference>
<dbReference type="PANTHER" id="PTHR42792:SF1">
    <property type="entry name" value="FLAGELLAR HOOK-ASSOCIATED PROTEIN 3"/>
    <property type="match status" value="1"/>
</dbReference>
<name>A0A7V2AYU6_RHOMR</name>
<feature type="domain" description="Flagellin N-terminal" evidence="5">
    <location>
        <begin position="15"/>
        <end position="147"/>
    </location>
</feature>
<reference evidence="7" key="1">
    <citation type="journal article" date="2020" name="mSystems">
        <title>Genome- and Community-Level Interaction Insights into Carbon Utilization and Element Cycling Functions of Hydrothermarchaeota in Hydrothermal Sediment.</title>
        <authorList>
            <person name="Zhou Z."/>
            <person name="Liu Y."/>
            <person name="Xu W."/>
            <person name="Pan J."/>
            <person name="Luo Z.H."/>
            <person name="Li M."/>
        </authorList>
    </citation>
    <scope>NUCLEOTIDE SEQUENCE [LARGE SCALE GENOMIC DNA]</scope>
    <source>
        <strain evidence="7">SpSt-143</strain>
    </source>
</reference>
<evidence type="ECO:0000256" key="2">
    <source>
        <dbReference type="ARBA" id="ARBA00005709"/>
    </source>
</evidence>
<comment type="subcellular location">
    <subcellularLocation>
        <location evidence="1">Bacterial flagellum</location>
    </subcellularLocation>
</comment>
<dbReference type="Gene3D" id="1.20.1330.10">
    <property type="entry name" value="f41 fragment of flagellin, N-terminal domain"/>
    <property type="match status" value="1"/>
</dbReference>
<keyword evidence="7" id="KW-0966">Cell projection</keyword>
<dbReference type="InterPro" id="IPR013384">
    <property type="entry name" value="Flagell_FlgL"/>
</dbReference>
<evidence type="ECO:0000256" key="4">
    <source>
        <dbReference type="SAM" id="Coils"/>
    </source>
</evidence>